<dbReference type="EMBL" id="FODJ01000021">
    <property type="protein sequence ID" value="SEO95334.1"/>
    <property type="molecule type" value="Genomic_DNA"/>
</dbReference>
<organism evidence="5 6">
    <name type="scientific">Amphibacillus marinus</name>
    <dbReference type="NCBI Taxonomy" id="872970"/>
    <lineage>
        <taxon>Bacteria</taxon>
        <taxon>Bacillati</taxon>
        <taxon>Bacillota</taxon>
        <taxon>Bacilli</taxon>
        <taxon>Bacillales</taxon>
        <taxon>Bacillaceae</taxon>
        <taxon>Amphibacillus</taxon>
    </lineage>
</organism>
<reference evidence="5 6" key="1">
    <citation type="submission" date="2016-10" db="EMBL/GenBank/DDBJ databases">
        <authorList>
            <person name="de Groot N.N."/>
        </authorList>
    </citation>
    <scope>NUCLEOTIDE SEQUENCE [LARGE SCALE GENOMIC DNA]</scope>
    <source>
        <strain evidence="5 6">CGMCC 1.10434</strain>
    </source>
</reference>
<feature type="domain" description="3-dehydroquinate synthase C-terminal" evidence="3">
    <location>
        <begin position="7"/>
        <end position="181"/>
    </location>
</feature>
<dbReference type="STRING" id="872970.SAMN04488134_104212"/>
<keyword evidence="1" id="KW-0028">Amino-acid biosynthesis</keyword>
<dbReference type="PANTHER" id="PTHR33563">
    <property type="match status" value="1"/>
</dbReference>
<dbReference type="Pfam" id="PF26558">
    <property type="entry name" value="DHQS_2nd"/>
    <property type="match status" value="1"/>
</dbReference>
<evidence type="ECO:0000256" key="1">
    <source>
        <dbReference type="ARBA" id="ARBA00022605"/>
    </source>
</evidence>
<dbReference type="PANTHER" id="PTHR33563:SF1">
    <property type="entry name" value="3-DEHYDROQUINATE SYNTHASE"/>
    <property type="match status" value="1"/>
</dbReference>
<dbReference type="GO" id="GO:0008652">
    <property type="term" value="P:amino acid biosynthetic process"/>
    <property type="evidence" value="ECO:0007669"/>
    <property type="project" value="UniProtKB-KW"/>
</dbReference>
<protein>
    <submittedName>
        <fullName evidence="5">3-dehydroquinate synthase II</fullName>
    </submittedName>
</protein>
<sequence>MEKFHQAHVIEITAIGTGTRVCLDFVDQLAPTEGICIGNTGSGYLVALAENRVTDTYPPRPFRVNAGAIHHYVLLEEDKTGYLAELVPGIKIPVWQDGQSRLVPIGRVKQEKRKLLRIVCQVSHSGQQISVTVQEADSVHLLASNGVAKSVLELKVGDTLSCYPDQPGRHLGEKIDEEITEL</sequence>
<evidence type="ECO:0000259" key="3">
    <source>
        <dbReference type="Pfam" id="PF26558"/>
    </source>
</evidence>
<dbReference type="Proteomes" id="UP000199300">
    <property type="component" value="Unassembled WGS sequence"/>
</dbReference>
<dbReference type="GO" id="GO:0003856">
    <property type="term" value="F:3-dehydroquinate synthase activity"/>
    <property type="evidence" value="ECO:0007669"/>
    <property type="project" value="InterPro"/>
</dbReference>
<dbReference type="InterPro" id="IPR056179">
    <property type="entry name" value="DHQS_C"/>
</dbReference>
<proteinExistence type="predicted"/>
<accession>A0A1H8TXL9</accession>
<dbReference type="GO" id="GO:0009073">
    <property type="term" value="P:aromatic amino acid family biosynthetic process"/>
    <property type="evidence" value="ECO:0007669"/>
    <property type="project" value="UniProtKB-KW"/>
</dbReference>
<evidence type="ECO:0000313" key="4">
    <source>
        <dbReference type="EMBL" id="SEO18522.1"/>
    </source>
</evidence>
<dbReference type="EMBL" id="FODJ01000004">
    <property type="protein sequence ID" value="SEO18522.1"/>
    <property type="molecule type" value="Genomic_DNA"/>
</dbReference>
<dbReference type="RefSeq" id="WP_091496707.1">
    <property type="nucleotide sequence ID" value="NZ_FODJ01000004.1"/>
</dbReference>
<evidence type="ECO:0000313" key="6">
    <source>
        <dbReference type="Proteomes" id="UP000199300"/>
    </source>
</evidence>
<evidence type="ECO:0000256" key="2">
    <source>
        <dbReference type="ARBA" id="ARBA00023141"/>
    </source>
</evidence>
<keyword evidence="6" id="KW-1185">Reference proteome</keyword>
<dbReference type="InterPro" id="IPR002812">
    <property type="entry name" value="DHQS"/>
</dbReference>
<name>A0A1H8TXL9_9BACI</name>
<gene>
    <name evidence="4" type="ORF">SAMN04488134_104212</name>
    <name evidence="5" type="ORF">SAMN04488134_1215</name>
</gene>
<dbReference type="GO" id="GO:0016491">
    <property type="term" value="F:oxidoreductase activity"/>
    <property type="evidence" value="ECO:0007669"/>
    <property type="project" value="InterPro"/>
</dbReference>
<evidence type="ECO:0000313" key="5">
    <source>
        <dbReference type="EMBL" id="SEO95334.1"/>
    </source>
</evidence>
<dbReference type="AlphaFoldDB" id="A0A1H8TXL9"/>
<keyword evidence="2" id="KW-0057">Aromatic amino acid biosynthesis</keyword>
<dbReference type="OrthoDB" id="2043123at2"/>